<dbReference type="PANTHER" id="PTHR37984:SF5">
    <property type="entry name" value="PROTEIN NYNRIN-LIKE"/>
    <property type="match status" value="1"/>
</dbReference>
<evidence type="ECO:0000256" key="10">
    <source>
        <dbReference type="ARBA" id="ARBA00022801"/>
    </source>
</evidence>
<dbReference type="InterPro" id="IPR001584">
    <property type="entry name" value="Integrase_cat-core"/>
</dbReference>
<dbReference type="GO" id="GO:0005634">
    <property type="term" value="C:nucleus"/>
    <property type="evidence" value="ECO:0007669"/>
    <property type="project" value="UniProtKB-ARBA"/>
</dbReference>
<keyword evidence="18" id="KW-0233">DNA recombination</keyword>
<dbReference type="EMBL" id="CH408029">
    <property type="protein sequence ID" value="EAQ91941.1"/>
    <property type="molecule type" value="Genomic_DNA"/>
</dbReference>
<dbReference type="eggNOG" id="KOG1911">
    <property type="taxonomic scope" value="Eukaryota"/>
</dbReference>
<name>Q2HHX8_CHAGB</name>
<feature type="compositionally biased region" description="Polar residues" evidence="19">
    <location>
        <begin position="299"/>
        <end position="310"/>
    </location>
</feature>
<dbReference type="SUPFAM" id="SSF53098">
    <property type="entry name" value="Ribonuclease H-like"/>
    <property type="match status" value="1"/>
</dbReference>
<dbReference type="InterPro" id="IPR012337">
    <property type="entry name" value="RNaseH-like_sf"/>
</dbReference>
<evidence type="ECO:0000256" key="14">
    <source>
        <dbReference type="ARBA" id="ARBA00022918"/>
    </source>
</evidence>
<dbReference type="OrthoDB" id="1918685at2759"/>
<dbReference type="OMA" id="DFHHPDE"/>
<dbReference type="GO" id="GO:0046872">
    <property type="term" value="F:metal ion binding"/>
    <property type="evidence" value="ECO:0007669"/>
    <property type="project" value="UniProtKB-KW"/>
</dbReference>
<dbReference type="InterPro" id="IPR000953">
    <property type="entry name" value="Chromo/chromo_shadow_dom"/>
</dbReference>
<keyword evidence="16" id="KW-0238">DNA-binding</keyword>
<keyword evidence="6" id="KW-0540">Nuclease</keyword>
<dbReference type="Gene3D" id="3.10.20.370">
    <property type="match status" value="1"/>
</dbReference>
<evidence type="ECO:0000256" key="12">
    <source>
        <dbReference type="ARBA" id="ARBA00022884"/>
    </source>
</evidence>
<dbReference type="InterPro" id="IPR056924">
    <property type="entry name" value="SH3_Tf2-1"/>
</dbReference>
<dbReference type="GO" id="GO:0004190">
    <property type="term" value="F:aspartic-type endopeptidase activity"/>
    <property type="evidence" value="ECO:0007669"/>
    <property type="project" value="UniProtKB-KW"/>
</dbReference>
<dbReference type="eggNOG" id="KOG0017">
    <property type="taxonomic scope" value="Eukaryota"/>
</dbReference>
<feature type="domain" description="Integrase catalytic" evidence="21">
    <location>
        <begin position="462"/>
        <end position="627"/>
    </location>
</feature>
<evidence type="ECO:0000259" key="20">
    <source>
        <dbReference type="PROSITE" id="PS50013"/>
    </source>
</evidence>
<dbReference type="InterPro" id="IPR023780">
    <property type="entry name" value="Chromo_domain"/>
</dbReference>
<keyword evidence="13" id="KW-0229">DNA integration</keyword>
<dbReference type="GO" id="GO:0003964">
    <property type="term" value="F:RNA-directed DNA polymerase activity"/>
    <property type="evidence" value="ECO:0007669"/>
    <property type="project" value="UniProtKB-KW"/>
</dbReference>
<feature type="compositionally biased region" description="Basic and acidic residues" evidence="19">
    <location>
        <begin position="277"/>
        <end position="290"/>
    </location>
</feature>
<dbReference type="FunFam" id="3.30.420.10:FF:000032">
    <property type="entry name" value="Retrovirus-related Pol polyprotein from transposon 297-like Protein"/>
    <property type="match status" value="1"/>
</dbReference>
<dbReference type="Gene3D" id="3.30.420.10">
    <property type="entry name" value="Ribonuclease H-like superfamily/Ribonuclease H"/>
    <property type="match status" value="1"/>
</dbReference>
<evidence type="ECO:0000256" key="2">
    <source>
        <dbReference type="ARBA" id="ARBA00011353"/>
    </source>
</evidence>
<gene>
    <name evidence="22" type="ORF">CHGG_00176</name>
</gene>
<dbReference type="Pfam" id="PF00385">
    <property type="entry name" value="Chromo"/>
    <property type="match status" value="1"/>
</dbReference>
<dbReference type="Pfam" id="PF17921">
    <property type="entry name" value="Integrase_H2C2"/>
    <property type="match status" value="1"/>
</dbReference>
<dbReference type="InterPro" id="IPR041373">
    <property type="entry name" value="RT_RNaseH"/>
</dbReference>
<keyword evidence="15" id="KW-0239">DNA-directed DNA polymerase</keyword>
<dbReference type="GO" id="GO:0006310">
    <property type="term" value="P:DNA recombination"/>
    <property type="evidence" value="ECO:0007669"/>
    <property type="project" value="UniProtKB-KW"/>
</dbReference>
<dbReference type="InterPro" id="IPR050951">
    <property type="entry name" value="Retrovirus_Pol_polyprotein"/>
</dbReference>
<sequence length="983" mass="111436">MGFCLRLLRGQLGVVSKGVCGGPHPPGQRLPGLMVDAEENEDVAYVYALARRAVVLWLQPGPAPVQNNGAYGVKPPSRGSASATCTDCDSSVSYLLTPPPWKGQLGARIRSHVQNIALLRVSADDARADRWKQEHEQAFQRIRDAITADPVLMLPDPSKPFEVEADASDFAIGGQLGQRDKDGKLHPVAFFSKKLEGPRLNYPIHDKELLAIVEAFQEWRPYLSGTTHEVQVYTDHKNLRYFTTTKVLNGRQTRWAEFLSEFNFTIHYKKGSENARADALSRRADHHDDTSEASPPLLHQQTDGSLRHASQPTEDYEIAALQQQSEDPEARPLQPFVECCAAFREQRLERDFQGTIADDERDAWQEEPESKIAGLRLEGTRLWYHDKAYVRPSDQKELIRKIHESRLGGHMGISKTVAKVKQNYDFPGIKQATEEVLVECDLCGRSKPRPHKPYGLLQPLPVAERPWSSVTMDFITKLPTSKDSATGTKYDSILTVVDRLTKWSYFLPYKESWSAEQLADVIYRNVTSVHGWPEEWITDRDTKFASKFWQALMTKLGTRSKLSTAYHPQTDGQTERLNQIVEQYLRVYINFQQDDWVELLPTAQLAYNTTVTETTKITPFFANYGYEADLRQGPDVSVPRAAVKADRMNSLHAMLKEELEFVRTRMKKFYDRNRLEGPRLEEGGKVYLISRNLRTKRPSRKLDFRKIGPFKIDKKISENNYALTLPSTMRLRTNVFHISLLEPAPKNARLDKGAEAEDEEELWDVEEILDSRITKGRVEYLVKWLGFGPEDNSWQPAINFNCPEELEDFHRRNPDRPKGARRRGLSAQLKDKKVGKSSGTEDLEEGHRVTVMVAYHAPMGARAGSVPSQSLRMGLRPISRGTKGTATVPRIQSGTRGTITVPHVPSKRFVTQDVGGHRRRFDSRRWPPEPPPRSMLVDVLTESVKSHQTARGVIGAESKFERNIQTCNDISHGGAFTAPLAYH</sequence>
<evidence type="ECO:0000313" key="22">
    <source>
        <dbReference type="EMBL" id="EAQ91941.1"/>
    </source>
</evidence>
<feature type="region of interest" description="Disordered" evidence="19">
    <location>
        <begin position="808"/>
        <end position="843"/>
    </location>
</feature>
<dbReference type="InterPro" id="IPR036397">
    <property type="entry name" value="RNaseH_sf"/>
</dbReference>
<organism evidence="22 23">
    <name type="scientific">Chaetomium globosum (strain ATCC 6205 / CBS 148.51 / DSM 1962 / NBRC 6347 / NRRL 1970)</name>
    <name type="common">Soil fungus</name>
    <dbReference type="NCBI Taxonomy" id="306901"/>
    <lineage>
        <taxon>Eukaryota</taxon>
        <taxon>Fungi</taxon>
        <taxon>Dikarya</taxon>
        <taxon>Ascomycota</taxon>
        <taxon>Pezizomycotina</taxon>
        <taxon>Sordariomycetes</taxon>
        <taxon>Sordariomycetidae</taxon>
        <taxon>Sordariales</taxon>
        <taxon>Chaetomiaceae</taxon>
        <taxon>Chaetomium</taxon>
    </lineage>
</organism>
<keyword evidence="8" id="KW-0064">Aspartyl protease</keyword>
<dbReference type="CDD" id="cd09274">
    <property type="entry name" value="RNase_HI_RT_Ty3"/>
    <property type="match status" value="1"/>
</dbReference>
<dbReference type="InParanoid" id="Q2HHX8"/>
<dbReference type="SUPFAM" id="SSF54160">
    <property type="entry name" value="Chromo domain-like"/>
    <property type="match status" value="1"/>
</dbReference>
<dbReference type="PANTHER" id="PTHR37984">
    <property type="entry name" value="PROTEIN CBG26694"/>
    <property type="match status" value="1"/>
</dbReference>
<evidence type="ECO:0000256" key="15">
    <source>
        <dbReference type="ARBA" id="ARBA00022932"/>
    </source>
</evidence>
<dbReference type="InterPro" id="IPR041588">
    <property type="entry name" value="Integrase_H2C2"/>
</dbReference>
<dbReference type="GO" id="GO:0003723">
    <property type="term" value="F:RNA binding"/>
    <property type="evidence" value="ECO:0007669"/>
    <property type="project" value="UniProtKB-KW"/>
</dbReference>
<evidence type="ECO:0000256" key="6">
    <source>
        <dbReference type="ARBA" id="ARBA00022722"/>
    </source>
</evidence>
<feature type="domain" description="Chromo" evidence="20">
    <location>
        <begin position="763"/>
        <end position="821"/>
    </location>
</feature>
<dbReference type="GO" id="GO:0006508">
    <property type="term" value="P:proteolysis"/>
    <property type="evidence" value="ECO:0007669"/>
    <property type="project" value="UniProtKB-KW"/>
</dbReference>
<feature type="compositionally biased region" description="Basic and acidic residues" evidence="19">
    <location>
        <begin position="808"/>
        <end position="818"/>
    </location>
</feature>
<evidence type="ECO:0000313" key="23">
    <source>
        <dbReference type="Proteomes" id="UP000001056"/>
    </source>
</evidence>
<comment type="subunit">
    <text evidence="2">Component of the NuA4 histone acetyltransferase complex.</text>
</comment>
<keyword evidence="11" id="KW-0460">Magnesium</keyword>
<accession>Q2HHX8</accession>
<dbReference type="GO" id="GO:0003677">
    <property type="term" value="F:DNA binding"/>
    <property type="evidence" value="ECO:0007669"/>
    <property type="project" value="UniProtKB-KW"/>
</dbReference>
<dbReference type="SMART" id="SM00298">
    <property type="entry name" value="CHROMO"/>
    <property type="match status" value="1"/>
</dbReference>
<dbReference type="SUPFAM" id="SSF56672">
    <property type="entry name" value="DNA/RNA polymerases"/>
    <property type="match status" value="1"/>
</dbReference>
<dbReference type="HOGENOM" id="CLU_303037_0_0_1"/>
<evidence type="ECO:0000256" key="19">
    <source>
        <dbReference type="SAM" id="MobiDB-lite"/>
    </source>
</evidence>
<reference evidence="23" key="1">
    <citation type="journal article" date="2015" name="Genome Announc.">
        <title>Draft genome sequence of the cellulolytic fungus Chaetomium globosum.</title>
        <authorList>
            <person name="Cuomo C.A."/>
            <person name="Untereiner W.A."/>
            <person name="Ma L.-J."/>
            <person name="Grabherr M."/>
            <person name="Birren B.W."/>
        </authorList>
    </citation>
    <scope>NUCLEOTIDE SEQUENCE [LARGE SCALE GENOMIC DNA]</scope>
    <source>
        <strain evidence="23">ATCC 6205 / CBS 148.51 / DSM 1962 / NBRC 6347 / NRRL 1970</strain>
    </source>
</reference>
<dbReference type="AlphaFoldDB" id="Q2HHX8"/>
<evidence type="ECO:0000256" key="13">
    <source>
        <dbReference type="ARBA" id="ARBA00022908"/>
    </source>
</evidence>
<comment type="subcellular location">
    <subcellularLocation>
        <location evidence="1">Mitochondrion</location>
    </subcellularLocation>
</comment>
<dbReference type="FunCoup" id="Q2HHX8">
    <property type="interactions" value="23"/>
</dbReference>
<evidence type="ECO:0000256" key="18">
    <source>
        <dbReference type="ARBA" id="ARBA00023172"/>
    </source>
</evidence>
<dbReference type="Gene3D" id="1.10.340.70">
    <property type="match status" value="1"/>
</dbReference>
<evidence type="ECO:0000259" key="21">
    <source>
        <dbReference type="PROSITE" id="PS50994"/>
    </source>
</evidence>
<dbReference type="PROSITE" id="PS50994">
    <property type="entry name" value="INTEGRASE"/>
    <property type="match status" value="1"/>
</dbReference>
<keyword evidence="7" id="KW-0479">Metal-binding</keyword>
<evidence type="ECO:0000256" key="8">
    <source>
        <dbReference type="ARBA" id="ARBA00022750"/>
    </source>
</evidence>
<dbReference type="GO" id="GO:0015074">
    <property type="term" value="P:DNA integration"/>
    <property type="evidence" value="ECO:0007669"/>
    <property type="project" value="UniProtKB-KW"/>
</dbReference>
<keyword evidence="4" id="KW-0808">Transferase</keyword>
<protein>
    <recommendedName>
        <fullName evidence="24">Integrase catalytic domain-containing protein</fullName>
    </recommendedName>
</protein>
<dbReference type="VEuPathDB" id="FungiDB:CHGG_00176"/>
<dbReference type="InterPro" id="IPR043502">
    <property type="entry name" value="DNA/RNA_pol_sf"/>
</dbReference>
<keyword evidence="3" id="KW-0645">Protease</keyword>
<evidence type="ECO:0000256" key="16">
    <source>
        <dbReference type="ARBA" id="ARBA00023125"/>
    </source>
</evidence>
<dbReference type="GeneID" id="4387612"/>
<dbReference type="Pfam" id="PF24626">
    <property type="entry name" value="SH3_Tf2-1"/>
    <property type="match status" value="1"/>
</dbReference>
<keyword evidence="12" id="KW-0694">RNA-binding</keyword>
<evidence type="ECO:0000256" key="7">
    <source>
        <dbReference type="ARBA" id="ARBA00022723"/>
    </source>
</evidence>
<dbReference type="GO" id="GO:0004519">
    <property type="term" value="F:endonuclease activity"/>
    <property type="evidence" value="ECO:0007669"/>
    <property type="project" value="UniProtKB-KW"/>
</dbReference>
<keyword evidence="23" id="KW-1185">Reference proteome</keyword>
<evidence type="ECO:0000256" key="5">
    <source>
        <dbReference type="ARBA" id="ARBA00022695"/>
    </source>
</evidence>
<dbReference type="GO" id="GO:0005739">
    <property type="term" value="C:mitochondrion"/>
    <property type="evidence" value="ECO:0007669"/>
    <property type="project" value="UniProtKB-SubCell"/>
</dbReference>
<dbReference type="InterPro" id="IPR016197">
    <property type="entry name" value="Chromo-like_dom_sf"/>
</dbReference>
<keyword evidence="17" id="KW-0496">Mitochondrion</keyword>
<evidence type="ECO:0000256" key="3">
    <source>
        <dbReference type="ARBA" id="ARBA00022670"/>
    </source>
</evidence>
<evidence type="ECO:0000256" key="1">
    <source>
        <dbReference type="ARBA" id="ARBA00004173"/>
    </source>
</evidence>
<feature type="region of interest" description="Disordered" evidence="19">
    <location>
        <begin position="913"/>
        <end position="932"/>
    </location>
</feature>
<keyword evidence="9" id="KW-0255">Endonuclease</keyword>
<dbReference type="Pfam" id="PF17917">
    <property type="entry name" value="RT_RNaseH"/>
    <property type="match status" value="1"/>
</dbReference>
<dbReference type="Gene3D" id="2.40.50.40">
    <property type="match status" value="1"/>
</dbReference>
<dbReference type="GO" id="GO:0003887">
    <property type="term" value="F:DNA-directed DNA polymerase activity"/>
    <property type="evidence" value="ECO:0007669"/>
    <property type="project" value="UniProtKB-KW"/>
</dbReference>
<feature type="region of interest" description="Disordered" evidence="19">
    <location>
        <begin position="277"/>
        <end position="310"/>
    </location>
</feature>
<dbReference type="PROSITE" id="PS50013">
    <property type="entry name" value="CHROMO_2"/>
    <property type="match status" value="1"/>
</dbReference>
<evidence type="ECO:0000256" key="11">
    <source>
        <dbReference type="ARBA" id="ARBA00022842"/>
    </source>
</evidence>
<dbReference type="GO" id="GO:0006338">
    <property type="term" value="P:chromatin remodeling"/>
    <property type="evidence" value="ECO:0007669"/>
    <property type="project" value="UniProtKB-ARBA"/>
</dbReference>
<dbReference type="CDD" id="cd00024">
    <property type="entry name" value="CD_CSD"/>
    <property type="match status" value="1"/>
</dbReference>
<dbReference type="RefSeq" id="XP_001219397.1">
    <property type="nucleotide sequence ID" value="XM_001219396.1"/>
</dbReference>
<keyword evidence="5" id="KW-0548">Nucleotidyltransferase</keyword>
<evidence type="ECO:0008006" key="24">
    <source>
        <dbReference type="Google" id="ProtNLM"/>
    </source>
</evidence>
<evidence type="ECO:0000256" key="9">
    <source>
        <dbReference type="ARBA" id="ARBA00022759"/>
    </source>
</evidence>
<evidence type="ECO:0000256" key="17">
    <source>
        <dbReference type="ARBA" id="ARBA00023128"/>
    </source>
</evidence>
<dbReference type="Proteomes" id="UP000001056">
    <property type="component" value="Unassembled WGS sequence"/>
</dbReference>
<evidence type="ECO:0000256" key="4">
    <source>
        <dbReference type="ARBA" id="ARBA00022679"/>
    </source>
</evidence>
<proteinExistence type="predicted"/>
<keyword evidence="10" id="KW-0378">Hydrolase</keyword>
<keyword evidence="14" id="KW-0695">RNA-directed DNA polymerase</keyword>